<dbReference type="AlphaFoldDB" id="A0A438CVT9"/>
<dbReference type="EMBL" id="QGNW01001958">
    <property type="protein sequence ID" value="RVW27312.1"/>
    <property type="molecule type" value="Genomic_DNA"/>
</dbReference>
<comment type="caution">
    <text evidence="3">The sequence shown here is derived from an EMBL/GenBank/DDBJ whole genome shotgun (WGS) entry which is preliminary data.</text>
</comment>
<protein>
    <submittedName>
        <fullName evidence="3">Uncharacterized protein</fullName>
    </submittedName>
</protein>
<name>A0A438CVT9_VITVI</name>
<accession>A0A438CVT9</accession>
<sequence length="330" mass="37807">MLQTVCNFGAEMRKLQPLGRQLLQAEGRIQQSVAKSTFCCGMISQPFCTVLWISPEVSRRDGSQTPQDESQLCRGVESAFCCKEISQTSLCTAKFRRPHFSPAKWLPGKVPSARIRSFVVSAMNERKCVPVNGDSKVGFSRIANTWYISERFKAEIQLKDAFVQHLNHPNFFWEPQPPQYQQLAQAPQQASNLEQAMMNLNKKTDNLEYTSSRSANLNVMQEKENFPFQPHKNQKGIHEIEVGESDKEVDLPACKLEHEVESEAEKEKREEIKGKKKGKSIEKDDYIDEEPQKIVIKEEIMKKQMHPLFPQALYGKIIQSKSQVRNANFI</sequence>
<evidence type="ECO:0000313" key="4">
    <source>
        <dbReference type="Proteomes" id="UP000288805"/>
    </source>
</evidence>
<gene>
    <name evidence="3" type="ORF">CK203_110333</name>
</gene>
<evidence type="ECO:0000313" key="3">
    <source>
        <dbReference type="EMBL" id="RVW27312.1"/>
    </source>
</evidence>
<keyword evidence="1" id="KW-0175">Coiled coil</keyword>
<organism evidence="3 4">
    <name type="scientific">Vitis vinifera</name>
    <name type="common">Grape</name>
    <dbReference type="NCBI Taxonomy" id="29760"/>
    <lineage>
        <taxon>Eukaryota</taxon>
        <taxon>Viridiplantae</taxon>
        <taxon>Streptophyta</taxon>
        <taxon>Embryophyta</taxon>
        <taxon>Tracheophyta</taxon>
        <taxon>Spermatophyta</taxon>
        <taxon>Magnoliopsida</taxon>
        <taxon>eudicotyledons</taxon>
        <taxon>Gunneridae</taxon>
        <taxon>Pentapetalae</taxon>
        <taxon>rosids</taxon>
        <taxon>Vitales</taxon>
        <taxon>Vitaceae</taxon>
        <taxon>Viteae</taxon>
        <taxon>Vitis</taxon>
    </lineage>
</organism>
<proteinExistence type="predicted"/>
<feature type="region of interest" description="Disordered" evidence="2">
    <location>
        <begin position="260"/>
        <end position="286"/>
    </location>
</feature>
<evidence type="ECO:0000256" key="2">
    <source>
        <dbReference type="SAM" id="MobiDB-lite"/>
    </source>
</evidence>
<feature type="coiled-coil region" evidence="1">
    <location>
        <begin position="183"/>
        <end position="210"/>
    </location>
</feature>
<dbReference type="Proteomes" id="UP000288805">
    <property type="component" value="Unassembled WGS sequence"/>
</dbReference>
<reference evidence="3 4" key="1">
    <citation type="journal article" date="2018" name="PLoS Genet.">
        <title>Population sequencing reveals clonal diversity and ancestral inbreeding in the grapevine cultivar Chardonnay.</title>
        <authorList>
            <person name="Roach M.J."/>
            <person name="Johnson D.L."/>
            <person name="Bohlmann J."/>
            <person name="van Vuuren H.J."/>
            <person name="Jones S.J."/>
            <person name="Pretorius I.S."/>
            <person name="Schmidt S.A."/>
            <person name="Borneman A.R."/>
        </authorList>
    </citation>
    <scope>NUCLEOTIDE SEQUENCE [LARGE SCALE GENOMIC DNA]</scope>
    <source>
        <strain evidence="4">cv. Chardonnay</strain>
        <tissue evidence="3">Leaf</tissue>
    </source>
</reference>
<evidence type="ECO:0000256" key="1">
    <source>
        <dbReference type="SAM" id="Coils"/>
    </source>
</evidence>